<feature type="signal peptide" evidence="3">
    <location>
        <begin position="1"/>
        <end position="23"/>
    </location>
</feature>
<evidence type="ECO:0000256" key="2">
    <source>
        <dbReference type="SAM" id="Phobius"/>
    </source>
</evidence>
<feature type="compositionally biased region" description="Basic residues" evidence="1">
    <location>
        <begin position="552"/>
        <end position="572"/>
    </location>
</feature>
<evidence type="ECO:0000313" key="6">
    <source>
        <dbReference type="Proteomes" id="UP001458880"/>
    </source>
</evidence>
<feature type="chain" id="PRO_5043620773" description="C2H2-type domain-containing protein" evidence="3">
    <location>
        <begin position="24"/>
        <end position="833"/>
    </location>
</feature>
<keyword evidence="2" id="KW-0472">Membrane</keyword>
<reference evidence="5 6" key="1">
    <citation type="journal article" date="2024" name="BMC Genomics">
        <title>De novo assembly and annotation of Popillia japonica's genome with initial clues to its potential as an invasive pest.</title>
        <authorList>
            <person name="Cucini C."/>
            <person name="Boschi S."/>
            <person name="Funari R."/>
            <person name="Cardaioli E."/>
            <person name="Iannotti N."/>
            <person name="Marturano G."/>
            <person name="Paoli F."/>
            <person name="Bruttini M."/>
            <person name="Carapelli A."/>
            <person name="Frati F."/>
            <person name="Nardi F."/>
        </authorList>
    </citation>
    <scope>NUCLEOTIDE SEQUENCE [LARGE SCALE GENOMIC DNA]</scope>
    <source>
        <strain evidence="5">DMR45628</strain>
    </source>
</reference>
<gene>
    <name evidence="5" type="ORF">QE152_g32017</name>
</gene>
<evidence type="ECO:0000259" key="4">
    <source>
        <dbReference type="PROSITE" id="PS00028"/>
    </source>
</evidence>
<evidence type="ECO:0000256" key="1">
    <source>
        <dbReference type="SAM" id="MobiDB-lite"/>
    </source>
</evidence>
<comment type="caution">
    <text evidence="5">The sequence shown here is derived from an EMBL/GenBank/DDBJ whole genome shotgun (WGS) entry which is preliminary data.</text>
</comment>
<feature type="compositionally biased region" description="Basic and acidic residues" evidence="1">
    <location>
        <begin position="520"/>
        <end position="551"/>
    </location>
</feature>
<keyword evidence="2" id="KW-0812">Transmembrane</keyword>
<dbReference type="PROSITE" id="PS00028">
    <property type="entry name" value="ZINC_FINGER_C2H2_1"/>
    <property type="match status" value="1"/>
</dbReference>
<dbReference type="EMBL" id="JASPKY010000457">
    <property type="protein sequence ID" value="KAK9696261.1"/>
    <property type="molecule type" value="Genomic_DNA"/>
</dbReference>
<protein>
    <recommendedName>
        <fullName evidence="4">C2H2-type domain-containing protein</fullName>
    </recommendedName>
</protein>
<sequence>MKNWLLILLSFAASEIKFFITKAFVSYYASTAFPVGPPRLVPPLKRQRLMTTTTRNKTNQSTKSNSTPPLDQLKVYSNPDILICGNCREMFTDLHELLDHKKSYCKLRFTCKCDSLNKSKSTADENSSASLLCVQCKDSFQNAWDLMVHAQAAHMLNIYELGVPSIGNCSSPPMSPRDNNTPDKQQPVSIVEPFRKVESLLQIKEINSSDISSNVKVESLLQIKEINSSDISSNVKSLESDPDRLGDVETISTTSSISLESLTETATGVTADKQGCLTLEEYLAAEELSHDCDYDSRAETWEYAWDYNKSGKRRQKKRKAENVTTLTVVGAVLSIAGISLMCMMTPFLSRQLLTPDLQNKVENNFTKVESSYATANGLKVYIDKSNRGMKFLNNAEVLEPFLKQCGQIHAHNTESINGKIQKSEKINEPNAVEQPLTYEQFLKEKPGKNASDSDRQTGNKNEADAKPKSEKREKTAKLFKGNEIKELKMQTKSLKTNEKKKFYIDETREKLDSPKGIASKVRDVPAEIPNRKDPKEVTKGTADLKKMDKSQSTKRKEHKDIKLRKTLVKANRHSNAASKKVCKSDGQRSEDTKKSESEALKKTEEKKIASSSISPSKSIEKIGSALQRVYKNHAKVKEPNFVLVTSKPTKSMPSNEGELEQIGKGPIEKIVITPKKKLSNNVGGKKNENTTPSEHLPKLSSPPWYSRISKTDIIACQLLQDICLLKITSKLREETKAKQKKLKRKLERRRLRSSKTSVNEHEEEEKLSKKKQKKINHEEEEKLSKKKQKKINVESEKRTVDYDSQFRTKSQQFSFKPKLVDKIATVFIQTKIG</sequence>
<feature type="compositionally biased region" description="Basic and acidic residues" evidence="1">
    <location>
        <begin position="758"/>
        <end position="767"/>
    </location>
</feature>
<feature type="compositionally biased region" description="Basic and acidic residues" evidence="1">
    <location>
        <begin position="582"/>
        <end position="608"/>
    </location>
</feature>
<feature type="domain" description="C2H2-type" evidence="4">
    <location>
        <begin position="133"/>
        <end position="154"/>
    </location>
</feature>
<organism evidence="5 6">
    <name type="scientific">Popillia japonica</name>
    <name type="common">Japanese beetle</name>
    <dbReference type="NCBI Taxonomy" id="7064"/>
    <lineage>
        <taxon>Eukaryota</taxon>
        <taxon>Metazoa</taxon>
        <taxon>Ecdysozoa</taxon>
        <taxon>Arthropoda</taxon>
        <taxon>Hexapoda</taxon>
        <taxon>Insecta</taxon>
        <taxon>Pterygota</taxon>
        <taxon>Neoptera</taxon>
        <taxon>Endopterygota</taxon>
        <taxon>Coleoptera</taxon>
        <taxon>Polyphaga</taxon>
        <taxon>Scarabaeiformia</taxon>
        <taxon>Scarabaeidae</taxon>
        <taxon>Rutelinae</taxon>
        <taxon>Popillia</taxon>
    </lineage>
</organism>
<proteinExistence type="predicted"/>
<keyword evidence="3" id="KW-0732">Signal</keyword>
<dbReference type="AlphaFoldDB" id="A0AAW1J0N8"/>
<keyword evidence="6" id="KW-1185">Reference proteome</keyword>
<feature type="region of interest" description="Disordered" evidence="1">
    <location>
        <begin position="442"/>
        <end position="478"/>
    </location>
</feature>
<feature type="transmembrane region" description="Helical" evidence="2">
    <location>
        <begin position="323"/>
        <end position="348"/>
    </location>
</feature>
<feature type="region of interest" description="Disordered" evidence="1">
    <location>
        <begin position="736"/>
        <end position="795"/>
    </location>
</feature>
<name>A0AAW1J0N8_POPJA</name>
<keyword evidence="2" id="KW-1133">Transmembrane helix</keyword>
<feature type="region of interest" description="Disordered" evidence="1">
    <location>
        <begin position="645"/>
        <end position="702"/>
    </location>
</feature>
<evidence type="ECO:0000313" key="5">
    <source>
        <dbReference type="EMBL" id="KAK9696261.1"/>
    </source>
</evidence>
<dbReference type="Proteomes" id="UP001458880">
    <property type="component" value="Unassembled WGS sequence"/>
</dbReference>
<accession>A0AAW1J0N8</accession>
<feature type="region of interest" description="Disordered" evidence="1">
    <location>
        <begin position="514"/>
        <end position="620"/>
    </location>
</feature>
<feature type="compositionally biased region" description="Basic residues" evidence="1">
    <location>
        <begin position="738"/>
        <end position="753"/>
    </location>
</feature>
<evidence type="ECO:0000256" key="3">
    <source>
        <dbReference type="SAM" id="SignalP"/>
    </source>
</evidence>
<dbReference type="InterPro" id="IPR013087">
    <property type="entry name" value="Znf_C2H2_type"/>
</dbReference>